<dbReference type="EMBL" id="QKWK01000009">
    <property type="protein sequence ID" value="TXT07274.1"/>
    <property type="molecule type" value="Genomic_DNA"/>
</dbReference>
<dbReference type="GO" id="GO:0003677">
    <property type="term" value="F:DNA binding"/>
    <property type="evidence" value="ECO:0007669"/>
    <property type="project" value="InterPro"/>
</dbReference>
<dbReference type="SMART" id="SM00906">
    <property type="entry name" value="Fungal_trans"/>
    <property type="match status" value="1"/>
</dbReference>
<dbReference type="OrthoDB" id="4456959at2759"/>
<dbReference type="CDD" id="cd12148">
    <property type="entry name" value="fungal_TF_MHR"/>
    <property type="match status" value="1"/>
</dbReference>
<feature type="compositionally biased region" description="Low complexity" evidence="3">
    <location>
        <begin position="28"/>
        <end position="42"/>
    </location>
</feature>
<dbReference type="GO" id="GO:0006351">
    <property type="term" value="P:DNA-templated transcription"/>
    <property type="evidence" value="ECO:0007669"/>
    <property type="project" value="InterPro"/>
</dbReference>
<name>A0A7D8UYE3_VANHU</name>
<dbReference type="Gene3D" id="4.10.240.10">
    <property type="entry name" value="Zn(2)-C6 fungal-type DNA-binding domain"/>
    <property type="match status" value="1"/>
</dbReference>
<feature type="domain" description="Zn(2)-C6 fungal-type" evidence="5">
    <location>
        <begin position="78"/>
        <end position="113"/>
    </location>
</feature>
<dbReference type="PROSITE" id="PS50048">
    <property type="entry name" value="ZN2_CY6_FUNGAL_2"/>
    <property type="match status" value="1"/>
</dbReference>
<keyword evidence="2" id="KW-0539">Nucleus</keyword>
<dbReference type="GO" id="GO:0008270">
    <property type="term" value="F:zinc ion binding"/>
    <property type="evidence" value="ECO:0007669"/>
    <property type="project" value="InterPro"/>
</dbReference>
<feature type="region of interest" description="Disordered" evidence="3">
    <location>
        <begin position="1"/>
        <end position="73"/>
    </location>
</feature>
<feature type="compositionally biased region" description="Basic and acidic residues" evidence="3">
    <location>
        <begin position="220"/>
        <end position="230"/>
    </location>
</feature>
<dbReference type="PANTHER" id="PTHR46910">
    <property type="entry name" value="TRANSCRIPTION FACTOR PDR1"/>
    <property type="match status" value="1"/>
</dbReference>
<keyword evidence="4" id="KW-0812">Transmembrane</keyword>
<evidence type="ECO:0000259" key="5">
    <source>
        <dbReference type="PROSITE" id="PS50048"/>
    </source>
</evidence>
<dbReference type="InterPro" id="IPR050987">
    <property type="entry name" value="AtrR-like"/>
</dbReference>
<keyword evidence="7" id="KW-1185">Reference proteome</keyword>
<evidence type="ECO:0000256" key="1">
    <source>
        <dbReference type="ARBA" id="ARBA00022723"/>
    </source>
</evidence>
<dbReference type="InterPro" id="IPR001138">
    <property type="entry name" value="Zn2Cys6_DnaBD"/>
</dbReference>
<accession>A0A7D8UYE3</accession>
<comment type="caution">
    <text evidence="6">The sequence shown here is derived from an EMBL/GenBank/DDBJ whole genome shotgun (WGS) entry which is preliminary data.</text>
</comment>
<dbReference type="PANTHER" id="PTHR46910:SF38">
    <property type="entry name" value="ZN(2)-C6 FUNGAL-TYPE DOMAIN-CONTAINING PROTEIN"/>
    <property type="match status" value="1"/>
</dbReference>
<organism evidence="6 7">
    <name type="scientific">Vanrija humicola</name>
    <name type="common">Yeast</name>
    <name type="synonym">Cryptococcus humicola</name>
    <dbReference type="NCBI Taxonomy" id="5417"/>
    <lineage>
        <taxon>Eukaryota</taxon>
        <taxon>Fungi</taxon>
        <taxon>Dikarya</taxon>
        <taxon>Basidiomycota</taxon>
        <taxon>Agaricomycotina</taxon>
        <taxon>Tremellomycetes</taxon>
        <taxon>Trichosporonales</taxon>
        <taxon>Trichosporonaceae</taxon>
        <taxon>Vanrija</taxon>
    </lineage>
</organism>
<evidence type="ECO:0000313" key="7">
    <source>
        <dbReference type="Proteomes" id="UP000473826"/>
    </source>
</evidence>
<feature type="region of interest" description="Disordered" evidence="3">
    <location>
        <begin position="808"/>
        <end position="874"/>
    </location>
</feature>
<dbReference type="PROSITE" id="PS00463">
    <property type="entry name" value="ZN2_CY6_FUNGAL_1"/>
    <property type="match status" value="1"/>
</dbReference>
<feature type="compositionally biased region" description="Low complexity" evidence="3">
    <location>
        <begin position="835"/>
        <end position="848"/>
    </location>
</feature>
<reference evidence="6 7" key="1">
    <citation type="journal article" date="2019" name="PLoS Genet.">
        <title>Convergent evolution of linked mating-type loci in basidiomycete fungi.</title>
        <authorList>
            <person name="Sun S."/>
            <person name="Coelho M.A."/>
            <person name="Heitman J."/>
            <person name="Nowrousian M."/>
        </authorList>
    </citation>
    <scope>NUCLEOTIDE SEQUENCE [LARGE SCALE GENOMIC DNA]</scope>
    <source>
        <strain evidence="6 7">CBS 4282</strain>
    </source>
</reference>
<evidence type="ECO:0000256" key="3">
    <source>
        <dbReference type="SAM" id="MobiDB-lite"/>
    </source>
</evidence>
<protein>
    <recommendedName>
        <fullName evidence="5">Zn(2)-C6 fungal-type domain-containing protein</fullName>
    </recommendedName>
</protein>
<keyword evidence="1" id="KW-0479">Metal-binding</keyword>
<dbReference type="Proteomes" id="UP000473826">
    <property type="component" value="Unassembled WGS sequence"/>
</dbReference>
<feature type="compositionally biased region" description="Polar residues" evidence="3">
    <location>
        <begin position="818"/>
        <end position="830"/>
    </location>
</feature>
<feature type="region of interest" description="Disordered" evidence="3">
    <location>
        <begin position="195"/>
        <end position="235"/>
    </location>
</feature>
<dbReference type="AlphaFoldDB" id="A0A7D8UYE3"/>
<feature type="compositionally biased region" description="Low complexity" evidence="3">
    <location>
        <begin position="981"/>
        <end position="998"/>
    </location>
</feature>
<sequence>MSTPESDTSPRPGGAPRYGFLGAGASGGDSSSSRRPSGGNSPAETKPSIPGVNGPTRTPSASELAAEAEAKRRKVQRACDVCRRKKIRCEGPMNSNSASKCANCSEYGLECTYVEAAKRRGPPKGYIETLEQRCGRLERLLNQLHPSLDVVSTVGPTPDRDDFDLTSYQEQLRALAIPPYPALKAVAVSDPGSAVAGSPMAAAAAPSPPPRVLGPTPWQNHERDPNRPSEDDMEGNFHGRLAQAMIKLNIRDHDAFRFHGKASGAHLVRLVNELKYSEADVTFFERLSTSRRTEYWMVPEWEKVIATENVNPLDFSIWPDEDLASRLIDGYFEHINTMMPLLNRSIFTRQYQSGLWSTNLEFAKMCLMVFANGARYTDDERVYWPADHATTEEGRERLRHDRDGTLKYSAGWVYVRAVIKMGKSWLQGPSLLDLQITVLVCLFLNGSAVPHLAWLVAGSGIRQAQEIGIHVRSTTVHTNPIDRALYNRAFWCLYHFDRLSCAAIGRSVAIQDSDFDADYPIPVDDEYWDTGDPDRDFKQPPGLPPDPAIAAFTHLLKLDHVLGAALRTIYAVNKLPEHGPDQRAIVVELDSALNAWADSVPDNLRWDPTRADKRLFEHSAILYAHYYYVQILIHRPFIPTRKHPENVGFPSLAICSNAARSICNILDAVLRRGRQYGTLPGHAVSIAFALPASTAAIVLLMNVYAVRQRQNERDRCMNDVKRVIAALKEMELTWRQAGKMTDLITEIARESTGDFNGMENSSPSAKRSHDESSEPPLSVGTPGAPEFGPFAANVIAHAQAHAAYEQGTGQPLEGIPGPSQQGTPQNQQHTPVDPNGHAAGNNNGASGSTDTAPQTPAFITATSGQGSAAWGGGGFPGMPGSEAVMAAPDFFDAGDLHNLNYAVMNFDMLGDSSSPEFWSQLLRQQAGGVPVNSGIVGNMPGLGGGLVGNGLGTAASQPGPGQQQPNWNFLPWLPPDIQPEQQQAAQQQQQQQQQARRQ</sequence>
<dbReference type="InterPro" id="IPR036864">
    <property type="entry name" value="Zn2-C6_fun-type_DNA-bd_sf"/>
</dbReference>
<feature type="region of interest" description="Disordered" evidence="3">
    <location>
        <begin position="750"/>
        <end position="785"/>
    </location>
</feature>
<dbReference type="SMART" id="SM00066">
    <property type="entry name" value="GAL4"/>
    <property type="match status" value="1"/>
</dbReference>
<keyword evidence="4" id="KW-1133">Transmembrane helix</keyword>
<proteinExistence type="predicted"/>
<dbReference type="CDD" id="cd00067">
    <property type="entry name" value="GAL4"/>
    <property type="match status" value="1"/>
</dbReference>
<feature type="compositionally biased region" description="Low complexity" evidence="3">
    <location>
        <begin position="195"/>
        <end position="205"/>
    </location>
</feature>
<dbReference type="InterPro" id="IPR007219">
    <property type="entry name" value="XnlR_reg_dom"/>
</dbReference>
<keyword evidence="4" id="KW-0472">Membrane</keyword>
<dbReference type="SUPFAM" id="SSF57701">
    <property type="entry name" value="Zn2/Cys6 DNA-binding domain"/>
    <property type="match status" value="1"/>
</dbReference>
<evidence type="ECO:0000256" key="2">
    <source>
        <dbReference type="ARBA" id="ARBA00023242"/>
    </source>
</evidence>
<feature type="transmembrane region" description="Helical" evidence="4">
    <location>
        <begin position="683"/>
        <end position="705"/>
    </location>
</feature>
<evidence type="ECO:0000256" key="4">
    <source>
        <dbReference type="SAM" id="Phobius"/>
    </source>
</evidence>
<dbReference type="Pfam" id="PF04082">
    <property type="entry name" value="Fungal_trans"/>
    <property type="match status" value="1"/>
</dbReference>
<dbReference type="Pfam" id="PF00172">
    <property type="entry name" value="Zn_clus"/>
    <property type="match status" value="1"/>
</dbReference>
<feature type="region of interest" description="Disordered" evidence="3">
    <location>
        <begin position="949"/>
        <end position="998"/>
    </location>
</feature>
<evidence type="ECO:0000313" key="6">
    <source>
        <dbReference type="EMBL" id="TXT07274.1"/>
    </source>
</evidence>
<gene>
    <name evidence="6" type="ORF">VHUM_03444</name>
</gene>
<dbReference type="GO" id="GO:0000981">
    <property type="term" value="F:DNA-binding transcription factor activity, RNA polymerase II-specific"/>
    <property type="evidence" value="ECO:0007669"/>
    <property type="project" value="InterPro"/>
</dbReference>